<proteinExistence type="predicted"/>
<dbReference type="AlphaFoldDB" id="A0A9X2B212"/>
<keyword evidence="2" id="KW-0503">Monooxygenase</keyword>
<dbReference type="InterPro" id="IPR050493">
    <property type="entry name" value="FAD-dep_Monooxygenase_BioMet"/>
</dbReference>
<organism evidence="4 5">
    <name type="scientific">Paenibacillus mangrovi</name>
    <dbReference type="NCBI Taxonomy" id="2931978"/>
    <lineage>
        <taxon>Bacteria</taxon>
        <taxon>Bacillati</taxon>
        <taxon>Bacillota</taxon>
        <taxon>Bacilli</taxon>
        <taxon>Bacillales</taxon>
        <taxon>Paenibacillaceae</taxon>
        <taxon>Paenibacillus</taxon>
    </lineage>
</organism>
<keyword evidence="1" id="KW-0560">Oxidoreductase</keyword>
<dbReference type="InterPro" id="IPR002938">
    <property type="entry name" value="FAD-bd"/>
</dbReference>
<dbReference type="Gene3D" id="3.50.50.60">
    <property type="entry name" value="FAD/NAD(P)-binding domain"/>
    <property type="match status" value="1"/>
</dbReference>
<keyword evidence="5" id="KW-1185">Reference proteome</keyword>
<dbReference type="PANTHER" id="PTHR13789">
    <property type="entry name" value="MONOOXYGENASE"/>
    <property type="match status" value="1"/>
</dbReference>
<comment type="caution">
    <text evidence="4">The sequence shown here is derived from an EMBL/GenBank/DDBJ whole genome shotgun (WGS) entry which is preliminary data.</text>
</comment>
<dbReference type="GO" id="GO:0071949">
    <property type="term" value="F:FAD binding"/>
    <property type="evidence" value="ECO:0007669"/>
    <property type="project" value="InterPro"/>
</dbReference>
<dbReference type="PANTHER" id="PTHR13789:SF309">
    <property type="entry name" value="PUTATIVE (AFU_ORTHOLOGUE AFUA_6G14510)-RELATED"/>
    <property type="match status" value="1"/>
</dbReference>
<dbReference type="PRINTS" id="PR00420">
    <property type="entry name" value="RNGMNOXGNASE"/>
</dbReference>
<evidence type="ECO:0000256" key="2">
    <source>
        <dbReference type="ARBA" id="ARBA00023033"/>
    </source>
</evidence>
<dbReference type="RefSeq" id="WP_244723824.1">
    <property type="nucleotide sequence ID" value="NZ_JALIRP010000003.1"/>
</dbReference>
<protein>
    <submittedName>
        <fullName evidence="4">FAD-dependent oxidoreductase</fullName>
    </submittedName>
</protein>
<dbReference type="GO" id="GO:0004497">
    <property type="term" value="F:monooxygenase activity"/>
    <property type="evidence" value="ECO:0007669"/>
    <property type="project" value="UniProtKB-KW"/>
</dbReference>
<dbReference type="SUPFAM" id="SSF51905">
    <property type="entry name" value="FAD/NAD(P)-binding domain"/>
    <property type="match status" value="1"/>
</dbReference>
<sequence length="382" mass="41944">MANFTVIGGGIGGLCTAFALQQRGHDVTLYESAPLYQSLGAGLGVGANALKALDKLGLKEQIMKHSKILHKMIIKSDHGTPITETDSLLVSKRFGTDNVTIHRAALHLVLRDALKPGTIVLNKRCVDFVQDPDGVTVSFEDGETIRSDAVVAADGINSIFRRRLVPDSLPRYAGYTCWRAVVPSSGIAIDDLIATETWGSSGRFGIVPLAGGQIYWFACVKAKARDPRAAQYGVKDLLSIFKDYHKPIPQIIQAAHDESLIHNDILDIKPIPQFAFQRVVLLGDAAHATTPNLGQGAGQAMEDAYVLARCLDTNGDMVTAFKDYESNRLDRTGQIIKMSKQVGQIAQLENKWLIRLRNAVFKLVPPSLSMKRFEFLYDIDWD</sequence>
<dbReference type="EMBL" id="JALIRP010000003">
    <property type="protein sequence ID" value="MCJ8011836.1"/>
    <property type="molecule type" value="Genomic_DNA"/>
</dbReference>
<evidence type="ECO:0000313" key="5">
    <source>
        <dbReference type="Proteomes" id="UP001139347"/>
    </source>
</evidence>
<evidence type="ECO:0000313" key="4">
    <source>
        <dbReference type="EMBL" id="MCJ8011836.1"/>
    </source>
</evidence>
<dbReference type="Pfam" id="PF01494">
    <property type="entry name" value="FAD_binding_3"/>
    <property type="match status" value="1"/>
</dbReference>
<accession>A0A9X2B212</accession>
<evidence type="ECO:0000256" key="1">
    <source>
        <dbReference type="ARBA" id="ARBA00023002"/>
    </source>
</evidence>
<name>A0A9X2B212_9BACL</name>
<dbReference type="InterPro" id="IPR036188">
    <property type="entry name" value="FAD/NAD-bd_sf"/>
</dbReference>
<dbReference type="Proteomes" id="UP001139347">
    <property type="component" value="Unassembled WGS sequence"/>
</dbReference>
<evidence type="ECO:0000259" key="3">
    <source>
        <dbReference type="Pfam" id="PF01494"/>
    </source>
</evidence>
<dbReference type="NCBIfam" id="NF005243">
    <property type="entry name" value="PRK06753.1"/>
    <property type="match status" value="1"/>
</dbReference>
<feature type="domain" description="FAD-binding" evidence="3">
    <location>
        <begin position="5"/>
        <end position="313"/>
    </location>
</feature>
<gene>
    <name evidence="4" type="ORF">MUG84_08780</name>
</gene>
<reference evidence="4" key="1">
    <citation type="submission" date="2022-04" db="EMBL/GenBank/DDBJ databases">
        <title>Paenibacillus mangrovi sp. nov., a novel endophytic bacterium isolated from bark of Kandelia candel.</title>
        <authorList>
            <person name="Tuo L."/>
        </authorList>
    </citation>
    <scope>NUCLEOTIDE SEQUENCE</scope>
    <source>
        <strain evidence="4">KQZ6P-2</strain>
    </source>
</reference>